<evidence type="ECO:0000256" key="7">
    <source>
        <dbReference type="SAM" id="MobiDB-lite"/>
    </source>
</evidence>
<dbReference type="PANTHER" id="PTHR15381">
    <property type="entry name" value="CHONDROITIN SULFATE PROTEOGLYCAN 5 -RELATED"/>
    <property type="match status" value="1"/>
</dbReference>
<evidence type="ECO:0000313" key="12">
    <source>
        <dbReference type="Proteomes" id="UP000276776"/>
    </source>
</evidence>
<dbReference type="Pfam" id="PF00249">
    <property type="entry name" value="Myb_DNA-binding"/>
    <property type="match status" value="1"/>
</dbReference>
<feature type="region of interest" description="Disordered" evidence="7">
    <location>
        <begin position="680"/>
        <end position="715"/>
    </location>
</feature>
<evidence type="ECO:0000256" key="6">
    <source>
        <dbReference type="ARBA" id="ARBA00049655"/>
    </source>
</evidence>
<feature type="compositionally biased region" description="Basic and acidic residues" evidence="7">
    <location>
        <begin position="447"/>
        <end position="463"/>
    </location>
</feature>
<protein>
    <submittedName>
        <fullName evidence="13">SWI/SNF complex subunit SMARCC2</fullName>
    </submittedName>
</protein>
<dbReference type="InterPro" id="IPR007526">
    <property type="entry name" value="SWIRM"/>
</dbReference>
<dbReference type="GO" id="GO:0006355">
    <property type="term" value="P:regulation of DNA-templated transcription"/>
    <property type="evidence" value="ECO:0007669"/>
    <property type="project" value="UniProtKB-ARBA"/>
</dbReference>
<feature type="region of interest" description="Disordered" evidence="7">
    <location>
        <begin position="439"/>
        <end position="465"/>
    </location>
</feature>
<dbReference type="InterPro" id="IPR036388">
    <property type="entry name" value="WH-like_DNA-bd_sf"/>
</dbReference>
<comment type="similarity">
    <text evidence="6">Belongs to the SMARCC family.</text>
</comment>
<feature type="compositionally biased region" description="Polar residues" evidence="7">
    <location>
        <begin position="876"/>
        <end position="889"/>
    </location>
</feature>
<dbReference type="FunFam" id="1.10.10.10:FF:000020">
    <property type="entry name" value="SWI/SNF complex subunit SMARCC2 isoform c"/>
    <property type="match status" value="1"/>
</dbReference>
<dbReference type="InterPro" id="IPR017884">
    <property type="entry name" value="SANT_dom"/>
</dbReference>
<dbReference type="SUPFAM" id="SSF46689">
    <property type="entry name" value="Homeodomain-like"/>
    <property type="match status" value="2"/>
</dbReference>
<keyword evidence="4" id="KW-0804">Transcription</keyword>
<evidence type="ECO:0000313" key="13">
    <source>
        <dbReference type="WBParaSite" id="TCLT_0000881601-mRNA-1"/>
    </source>
</evidence>
<accession>A0A0N5D6Z1</accession>
<evidence type="ECO:0000259" key="8">
    <source>
        <dbReference type="PROSITE" id="PS50090"/>
    </source>
</evidence>
<keyword evidence="5" id="KW-0539">Nucleus</keyword>
<reference evidence="11 12" key="2">
    <citation type="submission" date="2018-11" db="EMBL/GenBank/DDBJ databases">
        <authorList>
            <consortium name="Pathogen Informatics"/>
        </authorList>
    </citation>
    <scope>NUCLEOTIDE SEQUENCE [LARGE SCALE GENOMIC DNA]</scope>
</reference>
<feature type="compositionally biased region" description="Low complexity" evidence="7">
    <location>
        <begin position="811"/>
        <end position="829"/>
    </location>
</feature>
<feature type="compositionally biased region" description="Acidic residues" evidence="7">
    <location>
        <begin position="20"/>
        <end position="30"/>
    </location>
</feature>
<gene>
    <name evidence="11" type="ORF">TCLT_LOCUS8805</name>
</gene>
<dbReference type="OMA" id="PPCTSHF"/>
<evidence type="ECO:0000313" key="11">
    <source>
        <dbReference type="EMBL" id="VDN06388.1"/>
    </source>
</evidence>
<dbReference type="CDD" id="cd00167">
    <property type="entry name" value="SANT"/>
    <property type="match status" value="1"/>
</dbReference>
<dbReference type="Gene3D" id="1.10.10.10">
    <property type="entry name" value="Winged helix-like DNA-binding domain superfamily/Winged helix DNA-binding domain"/>
    <property type="match status" value="1"/>
</dbReference>
<dbReference type="FunFam" id="1.10.10.60:FF:000014">
    <property type="entry name" value="SWI/SNF complex subunit SMARCC2 isoform C"/>
    <property type="match status" value="1"/>
</dbReference>
<dbReference type="InterPro" id="IPR032448">
    <property type="entry name" value="SWIRM-assoc"/>
</dbReference>
<dbReference type="Pfam" id="PF04433">
    <property type="entry name" value="SWIRM"/>
    <property type="match status" value="1"/>
</dbReference>
<dbReference type="GO" id="GO:0045202">
    <property type="term" value="C:synapse"/>
    <property type="evidence" value="ECO:0007669"/>
    <property type="project" value="TreeGrafter"/>
</dbReference>
<dbReference type="WBParaSite" id="TCLT_0000881601-mRNA-1">
    <property type="protein sequence ID" value="TCLT_0000881601-mRNA-1"/>
    <property type="gene ID" value="TCLT_0000881601"/>
</dbReference>
<dbReference type="Proteomes" id="UP000276776">
    <property type="component" value="Unassembled WGS sequence"/>
</dbReference>
<evidence type="ECO:0000259" key="10">
    <source>
        <dbReference type="PROSITE" id="PS51293"/>
    </source>
</evidence>
<keyword evidence="2" id="KW-0156">Chromatin regulator</keyword>
<evidence type="ECO:0000256" key="3">
    <source>
        <dbReference type="ARBA" id="ARBA00023015"/>
    </source>
</evidence>
<feature type="region of interest" description="Disordered" evidence="7">
    <location>
        <begin position="217"/>
        <end position="239"/>
    </location>
</feature>
<dbReference type="InterPro" id="IPR032451">
    <property type="entry name" value="SMARCC_C"/>
</dbReference>
<keyword evidence="3" id="KW-0805">Transcription regulation</keyword>
<feature type="compositionally biased region" description="Low complexity" evidence="7">
    <location>
        <begin position="680"/>
        <end position="714"/>
    </location>
</feature>
<dbReference type="PANTHER" id="PTHR15381:SF1">
    <property type="entry name" value="CHONDROITIN SULFATE PROTEOGLYCAN 5"/>
    <property type="match status" value="1"/>
</dbReference>
<evidence type="ECO:0000256" key="4">
    <source>
        <dbReference type="ARBA" id="ARBA00023163"/>
    </source>
</evidence>
<comment type="subcellular location">
    <subcellularLocation>
        <location evidence="1">Nucleus</location>
    </subcellularLocation>
</comment>
<proteinExistence type="inferred from homology"/>
<feature type="region of interest" description="Disordered" evidence="7">
    <location>
        <begin position="727"/>
        <end position="902"/>
    </location>
</feature>
<evidence type="ECO:0000256" key="2">
    <source>
        <dbReference type="ARBA" id="ARBA00022853"/>
    </source>
</evidence>
<evidence type="ECO:0000256" key="1">
    <source>
        <dbReference type="ARBA" id="ARBA00004123"/>
    </source>
</evidence>
<organism evidence="13">
    <name type="scientific">Thelazia callipaeda</name>
    <name type="common">Oriental eyeworm</name>
    <name type="synonym">Parasitic nematode</name>
    <dbReference type="NCBI Taxonomy" id="103827"/>
    <lineage>
        <taxon>Eukaryota</taxon>
        <taxon>Metazoa</taxon>
        <taxon>Ecdysozoa</taxon>
        <taxon>Nematoda</taxon>
        <taxon>Chromadorea</taxon>
        <taxon>Rhabditida</taxon>
        <taxon>Spirurina</taxon>
        <taxon>Spiruromorpha</taxon>
        <taxon>Thelazioidea</taxon>
        <taxon>Thelaziidae</taxon>
        <taxon>Thelazia</taxon>
    </lineage>
</organism>
<feature type="domain" description="SWIRM" evidence="9">
    <location>
        <begin position="81"/>
        <end position="178"/>
    </location>
</feature>
<dbReference type="OrthoDB" id="118550at2759"/>
<feature type="domain" description="SANT" evidence="10">
    <location>
        <begin position="268"/>
        <end position="319"/>
    </location>
</feature>
<dbReference type="InterPro" id="IPR001005">
    <property type="entry name" value="SANT/Myb"/>
</dbReference>
<dbReference type="PROSITE" id="PS50090">
    <property type="entry name" value="MYB_LIKE"/>
    <property type="match status" value="1"/>
</dbReference>
<dbReference type="EMBL" id="UYYF01004685">
    <property type="protein sequence ID" value="VDN06388.1"/>
    <property type="molecule type" value="Genomic_DNA"/>
</dbReference>
<dbReference type="SMART" id="SM00717">
    <property type="entry name" value="SANT"/>
    <property type="match status" value="1"/>
</dbReference>
<dbReference type="InterPro" id="IPR009057">
    <property type="entry name" value="Homeodomain-like_sf"/>
</dbReference>
<dbReference type="PROSITE" id="PS50934">
    <property type="entry name" value="SWIRM"/>
    <property type="match status" value="1"/>
</dbReference>
<dbReference type="GO" id="GO:0016514">
    <property type="term" value="C:SWI/SNF complex"/>
    <property type="evidence" value="ECO:0007669"/>
    <property type="project" value="UniProtKB-ARBA"/>
</dbReference>
<evidence type="ECO:0000256" key="5">
    <source>
        <dbReference type="ARBA" id="ARBA00023242"/>
    </source>
</evidence>
<reference evidence="13" key="1">
    <citation type="submission" date="2017-02" db="UniProtKB">
        <authorList>
            <consortium name="WormBaseParasite"/>
        </authorList>
    </citation>
    <scope>IDENTIFICATION</scope>
</reference>
<keyword evidence="12" id="KW-1185">Reference proteome</keyword>
<evidence type="ECO:0000259" key="9">
    <source>
        <dbReference type="PROSITE" id="PS50934"/>
    </source>
</evidence>
<feature type="region of interest" description="Disordered" evidence="7">
    <location>
        <begin position="1"/>
        <end position="56"/>
    </location>
</feature>
<dbReference type="STRING" id="103827.A0A0N5D6Z1"/>
<dbReference type="GO" id="GO:0048858">
    <property type="term" value="P:cell projection morphogenesis"/>
    <property type="evidence" value="ECO:0007669"/>
    <property type="project" value="TreeGrafter"/>
</dbReference>
<dbReference type="PROSITE" id="PS51293">
    <property type="entry name" value="SANT"/>
    <property type="match status" value="1"/>
</dbReference>
<dbReference type="Gene3D" id="1.10.10.60">
    <property type="entry name" value="Homeodomain-like"/>
    <property type="match status" value="1"/>
</dbReference>
<feature type="compositionally biased region" description="Low complexity" evidence="7">
    <location>
        <begin position="735"/>
        <end position="804"/>
    </location>
</feature>
<dbReference type="GO" id="GO:0006325">
    <property type="term" value="P:chromatin organization"/>
    <property type="evidence" value="ECO:0007669"/>
    <property type="project" value="UniProtKB-KW"/>
</dbReference>
<dbReference type="AlphaFoldDB" id="A0A0N5D6Z1"/>
<dbReference type="Pfam" id="PF16495">
    <property type="entry name" value="SWIRM-assoc_1"/>
    <property type="match status" value="1"/>
</dbReference>
<dbReference type="Pfam" id="PF16498">
    <property type="entry name" value="SWIRM-assoc_3"/>
    <property type="match status" value="1"/>
</dbReference>
<sequence length="902" mass="99122">MSSSKVAVRKSGQKRKREEDDSTSVPDEEDSRSGLTLVSVPKGKEKDMEYSAPKTQKLTDLDEEGVKDGQENNVIEQTHYIIIPSYSAWFDYNAIHQIEKRGVPEFFNGRNKSKSPEVYMAYRNFMLDTYRLNPFEYLSSTACRRNLGGDVCAILRVHSFLEQWGLINYQVDSEARPAPVAPPCTSHFMVLADTPMGVQPIQPSPNILQADDIKKEKVKEKEKKKEKDSESIKDESNAMTKIEKLGDTGLKTDMYAKHLMSMKMRGLAPNRDWTDQETLLLLEGLELFKDDWNKVADHVGSRTQDECIMRFLQLPIQDPYLEEGGAENEILGPLAYQPLAFSQTGNPVMSTVAFLASVVDPRVASKAAKAAIEEFAKMKEEVPPLVAEAHAINVEAASKGDKIDGSAGLSVSGIADDKISKGNGSERAEGQFEKMKNLTSAAEGNDESSKSHDKQMESNKSKVSETVQTAAAAALGAAAVKAKHLAAIEERRIKSLVAQLVETQMKKLEMKLRHFDELEAIMDKEREALEYQRQQLILERQSFHMDQLRYLEQRAKHEAQSKMVASGQLPPSLPPGFEVTGPPQPQQQVQVPIPPVVVSASSTVSSGPSTAGVVSLQAQMPLETQKMDTSESTSGAAVPGTISQVSQAPHTISGIPLQPNVSVIPPQPNMAAMQPNMTAMPSQMQQHPQSQQPMQNAQTMQPQQQQPQQPSSAAGNVNTQMMAVQPQHHLPPPQQQGLPPQQQYQPTPVPSQQQQPSQQQSYPPQGGYPPQQQYPQYAQNASPQQYPPQSYQNPPAQGYYGQPAARPPYPQQYAQRPPYQQPMQGYGQPVRSSFPPTSVAAPPPGQGYGYPQGYPPQGPQYAPSSGYVHPQGPQAPATSIPQSMESSDAATPPLHQGTPNQQ</sequence>
<name>A0A0N5D6Z1_THECL</name>
<feature type="domain" description="Myb-like" evidence="8">
    <location>
        <begin position="273"/>
        <end position="315"/>
    </location>
</feature>